<evidence type="ECO:0000313" key="1">
    <source>
        <dbReference type="EMBL" id="PPK61212.1"/>
    </source>
</evidence>
<dbReference type="EMBL" id="PTIX01000043">
    <property type="protein sequence ID" value="PPK61212.1"/>
    <property type="molecule type" value="Genomic_DNA"/>
</dbReference>
<dbReference type="Proteomes" id="UP000239203">
    <property type="component" value="Unassembled WGS sequence"/>
</dbReference>
<protein>
    <submittedName>
        <fullName evidence="1">Uncharacterized protein</fullName>
    </submittedName>
</protein>
<keyword evidence="2" id="KW-1185">Reference proteome</keyword>
<organism evidence="1 2">
    <name type="scientific">Actinokineospora auranticolor</name>
    <dbReference type="NCBI Taxonomy" id="155976"/>
    <lineage>
        <taxon>Bacteria</taxon>
        <taxon>Bacillati</taxon>
        <taxon>Actinomycetota</taxon>
        <taxon>Actinomycetes</taxon>
        <taxon>Pseudonocardiales</taxon>
        <taxon>Pseudonocardiaceae</taxon>
        <taxon>Actinokineospora</taxon>
    </lineage>
</organism>
<name>A0A2S6GBD1_9PSEU</name>
<dbReference type="AlphaFoldDB" id="A0A2S6GBD1"/>
<sequence length="209" mass="22406">MTTMRPVLQVYPPGGFDLWSVVKSEDGHLELGGDLTPAEVGTAMMRFIGYNDVEPQDSRTRPSDPLGSYLYGILALNPASAVAPGGLRAVSPTGVVFTPGCCSSTDAWRGLRHVVEGTGWADFGHDPSPHAERHGDLIRLTTDTETDDSPTIDLPIAECRHLLTQVARDLTAFHALAAKWLTHHLPAHADHIATALALALDLEPTSTVD</sequence>
<gene>
    <name evidence="1" type="ORF">CLV40_1438</name>
</gene>
<dbReference type="OrthoDB" id="581789at2"/>
<accession>A0A2S6GBD1</accession>
<reference evidence="1 2" key="1">
    <citation type="submission" date="2018-02" db="EMBL/GenBank/DDBJ databases">
        <title>Genomic Encyclopedia of Archaeal and Bacterial Type Strains, Phase II (KMG-II): from individual species to whole genera.</title>
        <authorList>
            <person name="Goeker M."/>
        </authorList>
    </citation>
    <scope>NUCLEOTIDE SEQUENCE [LARGE SCALE GENOMIC DNA]</scope>
    <source>
        <strain evidence="1 2">YU 961-1</strain>
    </source>
</reference>
<evidence type="ECO:0000313" key="2">
    <source>
        <dbReference type="Proteomes" id="UP000239203"/>
    </source>
</evidence>
<dbReference type="RefSeq" id="WP_104483531.1">
    <property type="nucleotide sequence ID" value="NZ_CP154825.1"/>
</dbReference>
<comment type="caution">
    <text evidence="1">The sequence shown here is derived from an EMBL/GenBank/DDBJ whole genome shotgun (WGS) entry which is preliminary data.</text>
</comment>
<proteinExistence type="predicted"/>